<dbReference type="GO" id="GO:0051301">
    <property type="term" value="P:cell division"/>
    <property type="evidence" value="ECO:0007669"/>
    <property type="project" value="UniProtKB-KW"/>
</dbReference>
<dbReference type="GO" id="GO:0031110">
    <property type="term" value="P:regulation of microtubule polymerization or depolymerization"/>
    <property type="evidence" value="ECO:0007669"/>
    <property type="project" value="UniProtKB-ARBA"/>
</dbReference>
<dbReference type="InterPro" id="IPR016024">
    <property type="entry name" value="ARM-type_fold"/>
</dbReference>
<evidence type="ECO:0000256" key="2">
    <source>
        <dbReference type="ARBA" id="ARBA00009549"/>
    </source>
</evidence>
<dbReference type="SUPFAM" id="SSF48371">
    <property type="entry name" value="ARM repeat"/>
    <property type="match status" value="1"/>
</dbReference>
<evidence type="ECO:0000256" key="6">
    <source>
        <dbReference type="ARBA" id="ARBA00023212"/>
    </source>
</evidence>
<keyword evidence="6" id="KW-0963">Cytoplasm</keyword>
<proteinExistence type="inferred from homology"/>
<feature type="domain" description="CLASP N-terminal" evidence="8">
    <location>
        <begin position="14"/>
        <end position="207"/>
    </location>
</feature>
<evidence type="ECO:0000256" key="3">
    <source>
        <dbReference type="ARBA" id="ARBA00022618"/>
    </source>
</evidence>
<keyword evidence="3" id="KW-0132">Cell division</keyword>
<reference evidence="9" key="1">
    <citation type="submission" date="2023-03" db="EMBL/GenBank/DDBJ databases">
        <title>Mating type loci evolution in Malassezia.</title>
        <authorList>
            <person name="Coelho M.A."/>
        </authorList>
    </citation>
    <scope>NUCLEOTIDE SEQUENCE</scope>
    <source>
        <strain evidence="9">CBS 14135</strain>
    </source>
</reference>
<dbReference type="GO" id="GO:0008017">
    <property type="term" value="F:microtubule binding"/>
    <property type="evidence" value="ECO:0007669"/>
    <property type="project" value="TreeGrafter"/>
</dbReference>
<dbReference type="GO" id="GO:1902903">
    <property type="term" value="P:regulation of supramolecular fiber organization"/>
    <property type="evidence" value="ECO:0007669"/>
    <property type="project" value="UniProtKB-ARBA"/>
</dbReference>
<evidence type="ECO:0000256" key="1">
    <source>
        <dbReference type="ARBA" id="ARBA00004186"/>
    </source>
</evidence>
<evidence type="ECO:0000313" key="10">
    <source>
        <dbReference type="Proteomes" id="UP001216638"/>
    </source>
</evidence>
<evidence type="ECO:0000256" key="4">
    <source>
        <dbReference type="ARBA" id="ARBA00022701"/>
    </source>
</evidence>
<comment type="similarity">
    <text evidence="2">Belongs to the CLASP family.</text>
</comment>
<dbReference type="GO" id="GO:1990023">
    <property type="term" value="C:mitotic spindle midzone"/>
    <property type="evidence" value="ECO:0007669"/>
    <property type="project" value="TreeGrafter"/>
</dbReference>
<dbReference type="InterPro" id="IPR011989">
    <property type="entry name" value="ARM-like"/>
</dbReference>
<name>A0AAF0DRM4_9BASI</name>
<feature type="repeat" description="HEAT" evidence="7">
    <location>
        <begin position="140"/>
        <end position="178"/>
    </location>
</feature>
<dbReference type="Proteomes" id="UP001216638">
    <property type="component" value="Chromosome 1"/>
</dbReference>
<dbReference type="EMBL" id="CP119951">
    <property type="protein sequence ID" value="WFC94386.1"/>
    <property type="molecule type" value="Genomic_DNA"/>
</dbReference>
<dbReference type="GO" id="GO:0005881">
    <property type="term" value="C:cytoplasmic microtubule"/>
    <property type="evidence" value="ECO:0007669"/>
    <property type="project" value="TreeGrafter"/>
</dbReference>
<sequence>MHPDVCISSDAELEAYVAPLLPKLALTETENSWAKIDAALIQLRVITKSGGARVPSYIDIIRDVAPCITQSLLSERTKLSGTASDVLNSMAPRLGEQFVSLLPVFMPPLLQLCSRTNKVALKRAEKSIHLICRHCKLAQTVPYLVHALHDKAPALRVVALGALVELVDASGAERLQKRVGDIEYVVRQYARDANSEVRAMCRALSWSRLHA</sequence>
<evidence type="ECO:0000259" key="8">
    <source>
        <dbReference type="Pfam" id="PF12348"/>
    </source>
</evidence>
<keyword evidence="5" id="KW-0131">Cell cycle</keyword>
<dbReference type="GO" id="GO:0005815">
    <property type="term" value="C:microtubule organizing center"/>
    <property type="evidence" value="ECO:0007669"/>
    <property type="project" value="TreeGrafter"/>
</dbReference>
<dbReference type="InterPro" id="IPR024395">
    <property type="entry name" value="CLASP_N_dom"/>
</dbReference>
<keyword evidence="6" id="KW-0206">Cytoskeleton</keyword>
<dbReference type="PROSITE" id="PS50077">
    <property type="entry name" value="HEAT_REPEAT"/>
    <property type="match status" value="1"/>
</dbReference>
<accession>A0AAF0DRM4</accession>
<evidence type="ECO:0000256" key="7">
    <source>
        <dbReference type="PROSITE-ProRule" id="PRU00103"/>
    </source>
</evidence>
<dbReference type="AlphaFoldDB" id="A0AAF0DRM4"/>
<dbReference type="PANTHER" id="PTHR21567">
    <property type="entry name" value="CLASP"/>
    <property type="match status" value="1"/>
</dbReference>
<evidence type="ECO:0000313" key="9">
    <source>
        <dbReference type="EMBL" id="WFC94386.1"/>
    </source>
</evidence>
<evidence type="ECO:0000256" key="5">
    <source>
        <dbReference type="ARBA" id="ARBA00022776"/>
    </source>
</evidence>
<dbReference type="PANTHER" id="PTHR21567:SF60">
    <property type="entry name" value="CLASP N-TERMINAL DOMAIN-CONTAINING PROTEIN"/>
    <property type="match status" value="1"/>
</dbReference>
<dbReference type="Pfam" id="PF12348">
    <property type="entry name" value="CLASP_N"/>
    <property type="match status" value="1"/>
</dbReference>
<keyword evidence="5" id="KW-0498">Mitosis</keyword>
<comment type="subcellular location">
    <subcellularLocation>
        <location evidence="1">Cytoplasm</location>
        <location evidence="1">Cytoskeleton</location>
        <location evidence="1">Spindle</location>
    </subcellularLocation>
</comment>
<keyword evidence="10" id="KW-1185">Reference proteome</keyword>
<dbReference type="GO" id="GO:0090307">
    <property type="term" value="P:mitotic spindle assembly"/>
    <property type="evidence" value="ECO:0007669"/>
    <property type="project" value="TreeGrafter"/>
</dbReference>
<dbReference type="InterPro" id="IPR021133">
    <property type="entry name" value="HEAT_type_2"/>
</dbReference>
<protein>
    <recommendedName>
        <fullName evidence="8">CLASP N-terminal domain-containing protein</fullName>
    </recommendedName>
</protein>
<keyword evidence="4" id="KW-0493">Microtubule</keyword>
<dbReference type="Gene3D" id="1.25.10.10">
    <property type="entry name" value="Leucine-rich Repeat Variant"/>
    <property type="match status" value="1"/>
</dbReference>
<gene>
    <name evidence="9" type="ORF">MBRA1_001016</name>
</gene>
<organism evidence="9 10">
    <name type="scientific">Malassezia brasiliensis</name>
    <dbReference type="NCBI Taxonomy" id="1821822"/>
    <lineage>
        <taxon>Eukaryota</taxon>
        <taxon>Fungi</taxon>
        <taxon>Dikarya</taxon>
        <taxon>Basidiomycota</taxon>
        <taxon>Ustilaginomycotina</taxon>
        <taxon>Malasseziomycetes</taxon>
        <taxon>Malasseziales</taxon>
        <taxon>Malasseziaceae</taxon>
        <taxon>Malassezia</taxon>
    </lineage>
</organism>
<dbReference type="GO" id="GO:0005876">
    <property type="term" value="C:spindle microtubule"/>
    <property type="evidence" value="ECO:0007669"/>
    <property type="project" value="TreeGrafter"/>
</dbReference>